<keyword evidence="3" id="KW-1185">Reference proteome</keyword>
<accession>A0AAD4Z3T4</accession>
<comment type="caution">
    <text evidence="2">The sequence shown here is derived from an EMBL/GenBank/DDBJ whole genome shotgun (WGS) entry which is preliminary data.</text>
</comment>
<dbReference type="EMBL" id="JAJFAZ020000004">
    <property type="protein sequence ID" value="KAI5331494.1"/>
    <property type="molecule type" value="Genomic_DNA"/>
</dbReference>
<organism evidence="2 3">
    <name type="scientific">Prunus dulcis</name>
    <name type="common">Almond</name>
    <name type="synonym">Amygdalus dulcis</name>
    <dbReference type="NCBI Taxonomy" id="3755"/>
    <lineage>
        <taxon>Eukaryota</taxon>
        <taxon>Viridiplantae</taxon>
        <taxon>Streptophyta</taxon>
        <taxon>Embryophyta</taxon>
        <taxon>Tracheophyta</taxon>
        <taxon>Spermatophyta</taxon>
        <taxon>Magnoliopsida</taxon>
        <taxon>eudicotyledons</taxon>
        <taxon>Gunneridae</taxon>
        <taxon>Pentapetalae</taxon>
        <taxon>rosids</taxon>
        <taxon>fabids</taxon>
        <taxon>Rosales</taxon>
        <taxon>Rosaceae</taxon>
        <taxon>Amygdaloideae</taxon>
        <taxon>Amygdaleae</taxon>
        <taxon>Prunus</taxon>
    </lineage>
</organism>
<evidence type="ECO:0000256" key="1">
    <source>
        <dbReference type="SAM" id="SignalP"/>
    </source>
</evidence>
<sequence>MDATIVISMALALSLSLIQVLVIVSMSESAQKENGKWKMETQELCSISGVLPRHTVVSFILVKLFGF</sequence>
<proteinExistence type="predicted"/>
<gene>
    <name evidence="2" type="ORF">L3X38_021620</name>
</gene>
<evidence type="ECO:0000313" key="2">
    <source>
        <dbReference type="EMBL" id="KAI5331494.1"/>
    </source>
</evidence>
<feature type="signal peptide" evidence="1">
    <location>
        <begin position="1"/>
        <end position="29"/>
    </location>
</feature>
<protein>
    <submittedName>
        <fullName evidence="2">Uncharacterized protein</fullName>
    </submittedName>
</protein>
<keyword evidence="1" id="KW-0732">Signal</keyword>
<reference evidence="2 3" key="1">
    <citation type="journal article" date="2022" name="G3 (Bethesda)">
        <title>Whole-genome sequence and methylome profiling of the almond [Prunus dulcis (Mill.) D.A. Webb] cultivar 'Nonpareil'.</title>
        <authorList>
            <person name="D'Amico-Willman K.M."/>
            <person name="Ouma W.Z."/>
            <person name="Meulia T."/>
            <person name="Sideli G.M."/>
            <person name="Gradziel T.M."/>
            <person name="Fresnedo-Ramirez J."/>
        </authorList>
    </citation>
    <scope>NUCLEOTIDE SEQUENCE [LARGE SCALE GENOMIC DNA]</scope>
    <source>
        <strain evidence="2">Clone GOH B32 T37-40</strain>
    </source>
</reference>
<name>A0AAD4Z3T4_PRUDU</name>
<dbReference type="Proteomes" id="UP001054821">
    <property type="component" value="Chromosome 4"/>
</dbReference>
<dbReference type="AlphaFoldDB" id="A0AAD4Z3T4"/>
<evidence type="ECO:0000313" key="3">
    <source>
        <dbReference type="Proteomes" id="UP001054821"/>
    </source>
</evidence>
<feature type="chain" id="PRO_5042147639" evidence="1">
    <location>
        <begin position="30"/>
        <end position="67"/>
    </location>
</feature>